<sequence length="46" mass="5428">MIEKGPCKLCTLPFSTLFFISSFDFSLWIYWSDFSIIHMLILAYSD</sequence>
<accession>A0A0A9K1P9</accession>
<evidence type="ECO:0000313" key="1">
    <source>
        <dbReference type="EMBL" id="JAD14762.1"/>
    </source>
</evidence>
<protein>
    <submittedName>
        <fullName evidence="1">Uncharacterized protein</fullName>
    </submittedName>
</protein>
<reference evidence="1" key="2">
    <citation type="journal article" date="2015" name="Data Brief">
        <title>Shoot transcriptome of the giant reed, Arundo donax.</title>
        <authorList>
            <person name="Barrero R.A."/>
            <person name="Guerrero F.D."/>
            <person name="Moolhuijzen P."/>
            <person name="Goolsby J.A."/>
            <person name="Tidwell J."/>
            <person name="Bellgard S.E."/>
            <person name="Bellgard M.I."/>
        </authorList>
    </citation>
    <scope>NUCLEOTIDE SEQUENCE</scope>
    <source>
        <tissue evidence="1">Shoot tissue taken approximately 20 cm above the soil surface</tissue>
    </source>
</reference>
<dbReference type="EMBL" id="GBRH01283133">
    <property type="protein sequence ID" value="JAD14762.1"/>
    <property type="molecule type" value="Transcribed_RNA"/>
</dbReference>
<organism evidence="1">
    <name type="scientific">Arundo donax</name>
    <name type="common">Giant reed</name>
    <name type="synonym">Donax arundinaceus</name>
    <dbReference type="NCBI Taxonomy" id="35708"/>
    <lineage>
        <taxon>Eukaryota</taxon>
        <taxon>Viridiplantae</taxon>
        <taxon>Streptophyta</taxon>
        <taxon>Embryophyta</taxon>
        <taxon>Tracheophyta</taxon>
        <taxon>Spermatophyta</taxon>
        <taxon>Magnoliopsida</taxon>
        <taxon>Liliopsida</taxon>
        <taxon>Poales</taxon>
        <taxon>Poaceae</taxon>
        <taxon>PACMAD clade</taxon>
        <taxon>Arundinoideae</taxon>
        <taxon>Arundineae</taxon>
        <taxon>Arundo</taxon>
    </lineage>
</organism>
<name>A0A0A9K1P9_ARUDO</name>
<reference evidence="1" key="1">
    <citation type="submission" date="2014-09" db="EMBL/GenBank/DDBJ databases">
        <authorList>
            <person name="Magalhaes I.L.F."/>
            <person name="Oliveira U."/>
            <person name="Santos F.R."/>
            <person name="Vidigal T.H.D.A."/>
            <person name="Brescovit A.D."/>
            <person name="Santos A.J."/>
        </authorList>
    </citation>
    <scope>NUCLEOTIDE SEQUENCE</scope>
    <source>
        <tissue evidence="1">Shoot tissue taken approximately 20 cm above the soil surface</tissue>
    </source>
</reference>
<proteinExistence type="predicted"/>
<dbReference type="AlphaFoldDB" id="A0A0A9K1P9"/>